<comment type="caution">
    <text evidence="2">The sequence shown here is derived from an EMBL/GenBank/DDBJ whole genome shotgun (WGS) entry which is preliminary data.</text>
</comment>
<proteinExistence type="predicted"/>
<feature type="domain" description="HTH lacI-type" evidence="1">
    <location>
        <begin position="2"/>
        <end position="29"/>
    </location>
</feature>
<dbReference type="GO" id="GO:0003677">
    <property type="term" value="F:DNA binding"/>
    <property type="evidence" value="ECO:0007669"/>
    <property type="project" value="InterPro"/>
</dbReference>
<evidence type="ECO:0000313" key="3">
    <source>
        <dbReference type="Proteomes" id="UP000018852"/>
    </source>
</evidence>
<dbReference type="SUPFAM" id="SSF47413">
    <property type="entry name" value="lambda repressor-like DNA-binding domains"/>
    <property type="match status" value="1"/>
</dbReference>
<evidence type="ECO:0000313" key="2">
    <source>
        <dbReference type="EMBL" id="ETJ00872.1"/>
    </source>
</evidence>
<dbReference type="AlphaFoldDB" id="W1V4I8"/>
<dbReference type="PROSITE" id="PS50932">
    <property type="entry name" value="HTH_LACI_2"/>
    <property type="match status" value="1"/>
</dbReference>
<reference evidence="2 3" key="1">
    <citation type="submission" date="2013-12" db="EMBL/GenBank/DDBJ databases">
        <title>A Varibaculum cambriense genome reconstructed from a premature infant gut community with otherwise low bacterial novelty that shifts toward anaerobic metabolism during the third week of life.</title>
        <authorList>
            <person name="Brown C.T."/>
            <person name="Sharon I."/>
            <person name="Thomas B.C."/>
            <person name="Castelle C.J."/>
            <person name="Morowitz M.J."/>
            <person name="Banfield J.F."/>
        </authorList>
    </citation>
    <scope>NUCLEOTIDE SEQUENCE [LARGE SCALE GENOMIC DNA]</scope>
    <source>
        <strain evidence="3">DORA_12</strain>
    </source>
</reference>
<dbReference type="InterPro" id="IPR010982">
    <property type="entry name" value="Lambda_DNA-bd_dom_sf"/>
</dbReference>
<dbReference type="GO" id="GO:0006355">
    <property type="term" value="P:regulation of DNA-templated transcription"/>
    <property type="evidence" value="ECO:0007669"/>
    <property type="project" value="InterPro"/>
</dbReference>
<feature type="non-terminal residue" evidence="2">
    <location>
        <position position="29"/>
    </location>
</feature>
<dbReference type="InterPro" id="IPR000843">
    <property type="entry name" value="HTH_LacI"/>
</dbReference>
<dbReference type="Pfam" id="PF00356">
    <property type="entry name" value="LacI"/>
    <property type="match status" value="1"/>
</dbReference>
<accession>W1V4I8</accession>
<sequence length="29" mass="3017">MVTAREVAQRAGVSAMTVSNVINGRDGKV</sequence>
<protein>
    <recommendedName>
        <fullName evidence="1">HTH lacI-type domain-containing protein</fullName>
    </recommendedName>
</protein>
<dbReference type="Gene3D" id="1.10.260.40">
    <property type="entry name" value="lambda repressor-like DNA-binding domains"/>
    <property type="match status" value="1"/>
</dbReference>
<dbReference type="Proteomes" id="UP000018852">
    <property type="component" value="Unassembled WGS sequence"/>
</dbReference>
<gene>
    <name evidence="2" type="ORF">Q605_AUC01163G0004</name>
</gene>
<name>W1V4I8_9ACTO</name>
<organism evidence="2 3">
    <name type="scientific">Actinomyces urogenitalis DORA_12</name>
    <dbReference type="NCBI Taxonomy" id="1403939"/>
    <lineage>
        <taxon>Bacteria</taxon>
        <taxon>Bacillati</taxon>
        <taxon>Actinomycetota</taxon>
        <taxon>Actinomycetes</taxon>
        <taxon>Actinomycetales</taxon>
        <taxon>Actinomycetaceae</taxon>
        <taxon>Actinomyces</taxon>
    </lineage>
</organism>
<dbReference type="EMBL" id="AZLV01001163">
    <property type="protein sequence ID" value="ETJ00872.1"/>
    <property type="molecule type" value="Genomic_DNA"/>
</dbReference>
<evidence type="ECO:0000259" key="1">
    <source>
        <dbReference type="PROSITE" id="PS50932"/>
    </source>
</evidence>